<comment type="subcellular location">
    <subcellularLocation>
        <location evidence="8">Cytoplasm</location>
    </subcellularLocation>
</comment>
<dbReference type="RefSeq" id="WP_026861885.1">
    <property type="nucleotide sequence ID" value="NZ_JAHVIQ010000001.1"/>
</dbReference>
<keyword evidence="2 8" id="KW-0690">Ribosome biogenesis</keyword>
<dbReference type="AlphaFoldDB" id="A0A432ZA50"/>
<name>A0A432ZA50_9GAMM</name>
<keyword evidence="8" id="KW-0698">rRNA processing</keyword>
<dbReference type="EMBL" id="PIQE01000001">
    <property type="protein sequence ID" value="RUO74252.1"/>
    <property type="molecule type" value="Genomic_DNA"/>
</dbReference>
<keyword evidence="3 8" id="KW-0540">Nuclease</keyword>
<dbReference type="PROSITE" id="PS01306">
    <property type="entry name" value="UPF0054"/>
    <property type="match status" value="1"/>
</dbReference>
<dbReference type="SUPFAM" id="SSF55486">
    <property type="entry name" value="Metalloproteases ('zincins'), catalytic domain"/>
    <property type="match status" value="1"/>
</dbReference>
<dbReference type="PANTHER" id="PTHR46986">
    <property type="entry name" value="ENDORIBONUCLEASE YBEY, CHLOROPLASTIC"/>
    <property type="match status" value="1"/>
</dbReference>
<evidence type="ECO:0000256" key="5">
    <source>
        <dbReference type="ARBA" id="ARBA00022759"/>
    </source>
</evidence>
<keyword evidence="4 8" id="KW-0479">Metal-binding</keyword>
<dbReference type="Proteomes" id="UP000287022">
    <property type="component" value="Unassembled WGS sequence"/>
</dbReference>
<sequence length="156" mass="17032">MTLTVDLQIASEASDLPAQSAIEQWVTAALAGHQWQDGPVELTVRIVDADEGRELNAAYRQRDYATNVLSFPFSAPIPMPVTLLGDLVVCAPVVASEAKEQQKPLQAHWAHMIVHGTLHLLGYDHIETDEAEHMESLETSILTSLGYADPYAEVGN</sequence>
<dbReference type="InterPro" id="IPR020549">
    <property type="entry name" value="YbeY_CS"/>
</dbReference>
<dbReference type="GO" id="GO:0004521">
    <property type="term" value="F:RNA endonuclease activity"/>
    <property type="evidence" value="ECO:0007669"/>
    <property type="project" value="UniProtKB-UniRule"/>
</dbReference>
<keyword evidence="8" id="KW-0963">Cytoplasm</keyword>
<evidence type="ECO:0000256" key="8">
    <source>
        <dbReference type="HAMAP-Rule" id="MF_00009"/>
    </source>
</evidence>
<comment type="cofactor">
    <cofactor evidence="8">
        <name>Zn(2+)</name>
        <dbReference type="ChEBI" id="CHEBI:29105"/>
    </cofactor>
    <text evidence="8">Binds 1 zinc ion.</text>
</comment>
<feature type="binding site" evidence="8">
    <location>
        <position position="115"/>
    </location>
    <ligand>
        <name>Zn(2+)</name>
        <dbReference type="ChEBI" id="CHEBI:29105"/>
        <note>catalytic</note>
    </ligand>
</feature>
<dbReference type="GO" id="GO:0006364">
    <property type="term" value="P:rRNA processing"/>
    <property type="evidence" value="ECO:0007669"/>
    <property type="project" value="UniProtKB-UniRule"/>
</dbReference>
<comment type="similarity">
    <text evidence="1 8">Belongs to the endoribonuclease YbeY family.</text>
</comment>
<dbReference type="STRING" id="1122124.GCA_000423165_00882"/>
<keyword evidence="7 8" id="KW-0862">Zinc</keyword>
<dbReference type="GO" id="GO:0008270">
    <property type="term" value="F:zinc ion binding"/>
    <property type="evidence" value="ECO:0007669"/>
    <property type="project" value="UniProtKB-UniRule"/>
</dbReference>
<reference evidence="10" key="1">
    <citation type="journal article" date="2018" name="Front. Microbiol.">
        <title>Genome-Based Analysis Reveals the Taxonomy and Diversity of the Family Idiomarinaceae.</title>
        <authorList>
            <person name="Liu Y."/>
            <person name="Lai Q."/>
            <person name="Shao Z."/>
        </authorList>
    </citation>
    <scope>NUCLEOTIDE SEQUENCE [LARGE SCALE GENOMIC DNA]</scope>
    <source>
        <strain evidence="10">c121</strain>
    </source>
</reference>
<gene>
    <name evidence="8" type="primary">ybeY</name>
    <name evidence="9" type="ORF">CWI80_02585</name>
</gene>
<organism evidence="9 10">
    <name type="scientific">Pseudidiomarina sediminum</name>
    <dbReference type="NCBI Taxonomy" id="431675"/>
    <lineage>
        <taxon>Bacteria</taxon>
        <taxon>Pseudomonadati</taxon>
        <taxon>Pseudomonadota</taxon>
        <taxon>Gammaproteobacteria</taxon>
        <taxon>Alteromonadales</taxon>
        <taxon>Idiomarinaceae</taxon>
        <taxon>Pseudidiomarina</taxon>
    </lineage>
</organism>
<protein>
    <recommendedName>
        <fullName evidence="8">Endoribonuclease YbeY</fullName>
        <ecNumber evidence="8">3.1.-.-</ecNumber>
    </recommendedName>
</protein>
<dbReference type="Pfam" id="PF02130">
    <property type="entry name" value="YbeY"/>
    <property type="match status" value="1"/>
</dbReference>
<keyword evidence="6 8" id="KW-0378">Hydrolase</keyword>
<evidence type="ECO:0000313" key="9">
    <source>
        <dbReference type="EMBL" id="RUO74252.1"/>
    </source>
</evidence>
<evidence type="ECO:0000256" key="3">
    <source>
        <dbReference type="ARBA" id="ARBA00022722"/>
    </source>
</evidence>
<dbReference type="NCBIfam" id="TIGR00043">
    <property type="entry name" value="rRNA maturation RNase YbeY"/>
    <property type="match status" value="1"/>
</dbReference>
<keyword evidence="5 8" id="KW-0255">Endonuclease</keyword>
<dbReference type="EC" id="3.1.-.-" evidence="8"/>
<feature type="binding site" evidence="8">
    <location>
        <position position="125"/>
    </location>
    <ligand>
        <name>Zn(2+)</name>
        <dbReference type="ChEBI" id="CHEBI:29105"/>
        <note>catalytic</note>
    </ligand>
</feature>
<dbReference type="GO" id="GO:0004222">
    <property type="term" value="F:metalloendopeptidase activity"/>
    <property type="evidence" value="ECO:0007669"/>
    <property type="project" value="InterPro"/>
</dbReference>
<dbReference type="Gene3D" id="3.40.390.30">
    <property type="entry name" value="Metalloproteases ('zincins'), catalytic domain"/>
    <property type="match status" value="1"/>
</dbReference>
<feature type="binding site" evidence="8">
    <location>
        <position position="119"/>
    </location>
    <ligand>
        <name>Zn(2+)</name>
        <dbReference type="ChEBI" id="CHEBI:29105"/>
        <note>catalytic</note>
    </ligand>
</feature>
<comment type="function">
    <text evidence="8">Single strand-specific metallo-endoribonuclease involved in late-stage 70S ribosome quality control and in maturation of the 3' terminus of the 16S rRNA.</text>
</comment>
<evidence type="ECO:0000256" key="7">
    <source>
        <dbReference type="ARBA" id="ARBA00022833"/>
    </source>
</evidence>
<accession>A0A432ZA50</accession>
<dbReference type="GO" id="GO:0005737">
    <property type="term" value="C:cytoplasm"/>
    <property type="evidence" value="ECO:0007669"/>
    <property type="project" value="UniProtKB-SubCell"/>
</dbReference>
<proteinExistence type="inferred from homology"/>
<evidence type="ECO:0000256" key="6">
    <source>
        <dbReference type="ARBA" id="ARBA00022801"/>
    </source>
</evidence>
<evidence type="ECO:0000313" key="10">
    <source>
        <dbReference type="Proteomes" id="UP000287022"/>
    </source>
</evidence>
<keyword evidence="10" id="KW-1185">Reference proteome</keyword>
<comment type="caution">
    <text evidence="9">The sequence shown here is derived from an EMBL/GenBank/DDBJ whole genome shotgun (WGS) entry which is preliminary data.</text>
</comment>
<dbReference type="PANTHER" id="PTHR46986:SF1">
    <property type="entry name" value="ENDORIBONUCLEASE YBEY, CHLOROPLASTIC"/>
    <property type="match status" value="1"/>
</dbReference>
<evidence type="ECO:0000256" key="4">
    <source>
        <dbReference type="ARBA" id="ARBA00022723"/>
    </source>
</evidence>
<dbReference type="HAMAP" id="MF_00009">
    <property type="entry name" value="Endoribonucl_YbeY"/>
    <property type="match status" value="1"/>
</dbReference>
<evidence type="ECO:0000256" key="1">
    <source>
        <dbReference type="ARBA" id="ARBA00010875"/>
    </source>
</evidence>
<dbReference type="InterPro" id="IPR023091">
    <property type="entry name" value="MetalPrtase_cat_dom_sf_prd"/>
</dbReference>
<dbReference type="InterPro" id="IPR002036">
    <property type="entry name" value="YbeY"/>
</dbReference>
<evidence type="ECO:0000256" key="2">
    <source>
        <dbReference type="ARBA" id="ARBA00022517"/>
    </source>
</evidence>